<dbReference type="SUPFAM" id="SSF51197">
    <property type="entry name" value="Clavaminate synthase-like"/>
    <property type="match status" value="1"/>
</dbReference>
<accession>A0A5N6E605</accession>
<reference evidence="1 2" key="1">
    <citation type="submission" date="2019-04" db="EMBL/GenBank/DDBJ databases">
        <title>Fungal friends and foes A comparative genomics study of 23 Aspergillus species from section Flavi.</title>
        <authorList>
            <consortium name="DOE Joint Genome Institute"/>
            <person name="Kjaerbolling I."/>
            <person name="Vesth T.C."/>
            <person name="Frisvad J.C."/>
            <person name="Nybo J.L."/>
            <person name="Theobald S."/>
            <person name="Kildgaard S."/>
            <person name="Petersen T.I."/>
            <person name="Kuo A."/>
            <person name="Sato A."/>
            <person name="Lyhne E.K."/>
            <person name="Kogle M.E."/>
            <person name="Wiebenga A."/>
            <person name="Kun R.S."/>
            <person name="Lubbers R.J."/>
            <person name="Makela M.R."/>
            <person name="Barry K."/>
            <person name="Chovatia M."/>
            <person name="Clum A."/>
            <person name="Daum C."/>
            <person name="Haridas S."/>
            <person name="He G."/>
            <person name="LaButti K."/>
            <person name="Lipzen A."/>
            <person name="Mondo S."/>
            <person name="Pangilinan J."/>
            <person name="Riley R."/>
            <person name="Salamov A."/>
            <person name="Simmons B.A."/>
            <person name="Magnuson J.K."/>
            <person name="Henrissat B."/>
            <person name="Mortensen U.H."/>
            <person name="Larsen T.O."/>
            <person name="De vries R.P."/>
            <person name="Grigoriev I.V."/>
            <person name="Machida M."/>
            <person name="Baker S.E."/>
            <person name="Andersen M.R."/>
        </authorList>
    </citation>
    <scope>NUCLEOTIDE SEQUENCE [LARGE SCALE GENOMIC DNA]</scope>
    <source>
        <strain evidence="1 2">CBS 126849</strain>
    </source>
</reference>
<keyword evidence="2" id="KW-1185">Reference proteome</keyword>
<gene>
    <name evidence="1" type="ORF">BDV33DRAFT_210624</name>
</gene>
<dbReference type="AlphaFoldDB" id="A0A5N6E605"/>
<dbReference type="EMBL" id="ML733745">
    <property type="protein sequence ID" value="KAB8213002.1"/>
    <property type="molecule type" value="Genomic_DNA"/>
</dbReference>
<organism evidence="1 2">
    <name type="scientific">Aspergillus novoparasiticus</name>
    <dbReference type="NCBI Taxonomy" id="986946"/>
    <lineage>
        <taxon>Eukaryota</taxon>
        <taxon>Fungi</taxon>
        <taxon>Dikarya</taxon>
        <taxon>Ascomycota</taxon>
        <taxon>Pezizomycotina</taxon>
        <taxon>Eurotiomycetes</taxon>
        <taxon>Eurotiomycetidae</taxon>
        <taxon>Eurotiales</taxon>
        <taxon>Aspergillaceae</taxon>
        <taxon>Aspergillus</taxon>
        <taxon>Aspergillus subgen. Circumdati</taxon>
    </lineage>
</organism>
<evidence type="ECO:0000313" key="1">
    <source>
        <dbReference type="EMBL" id="KAB8213002.1"/>
    </source>
</evidence>
<dbReference type="Gene3D" id="2.60.120.620">
    <property type="entry name" value="q2cbj1_9rhob like domain"/>
    <property type="match status" value="1"/>
</dbReference>
<name>A0A5N6E605_9EURO</name>
<evidence type="ECO:0000313" key="2">
    <source>
        <dbReference type="Proteomes" id="UP000326799"/>
    </source>
</evidence>
<proteinExistence type="predicted"/>
<protein>
    <submittedName>
        <fullName evidence="1">Uncharacterized protein</fullName>
    </submittedName>
</protein>
<dbReference type="Proteomes" id="UP000326799">
    <property type="component" value="Unassembled WGS sequence"/>
</dbReference>
<sequence length="173" mass="19084">MTDSQGFILLPNVVSRVLLRTLAADMDASMCKTTPTVCREKFNEYEVPSSGYAVKDEFVKNVDKSQLASLFHLNSIPEHPWSINMGVFHETEADPSKLKTANKKEVYVTIAVTDLGSHNGWFNFHEGSHLRKLPLGKAISLNLRAGDAVAWSGNLVYSHVSGGGGKFLTIVYR</sequence>